<dbReference type="EMBL" id="JARBHB010000004">
    <property type="protein sequence ID" value="KAJ8886151.1"/>
    <property type="molecule type" value="Genomic_DNA"/>
</dbReference>
<gene>
    <name evidence="1" type="ORF">PR048_012360</name>
</gene>
<name>A0ABQ9HPA1_9NEOP</name>
<proteinExistence type="predicted"/>
<organism evidence="1 2">
    <name type="scientific">Dryococelus australis</name>
    <dbReference type="NCBI Taxonomy" id="614101"/>
    <lineage>
        <taxon>Eukaryota</taxon>
        <taxon>Metazoa</taxon>
        <taxon>Ecdysozoa</taxon>
        <taxon>Arthropoda</taxon>
        <taxon>Hexapoda</taxon>
        <taxon>Insecta</taxon>
        <taxon>Pterygota</taxon>
        <taxon>Neoptera</taxon>
        <taxon>Polyneoptera</taxon>
        <taxon>Phasmatodea</taxon>
        <taxon>Verophasmatodea</taxon>
        <taxon>Anareolatae</taxon>
        <taxon>Phasmatidae</taxon>
        <taxon>Eurycanthinae</taxon>
        <taxon>Dryococelus</taxon>
    </lineage>
</organism>
<dbReference type="Proteomes" id="UP001159363">
    <property type="component" value="Chromosome X"/>
</dbReference>
<sequence>MPQNLTLSRAKIDMYLKEHNFMEVMNDPKWIFSWDETAFFLCPKGNTVLARKGTQNIYQQVNVWAKENVSLCW</sequence>
<accession>A0ABQ9HPA1</accession>
<evidence type="ECO:0000313" key="1">
    <source>
        <dbReference type="EMBL" id="KAJ8886151.1"/>
    </source>
</evidence>
<protein>
    <recommendedName>
        <fullName evidence="3">Transposase</fullName>
    </recommendedName>
</protein>
<evidence type="ECO:0008006" key="3">
    <source>
        <dbReference type="Google" id="ProtNLM"/>
    </source>
</evidence>
<reference evidence="1 2" key="1">
    <citation type="submission" date="2023-02" db="EMBL/GenBank/DDBJ databases">
        <title>LHISI_Scaffold_Assembly.</title>
        <authorList>
            <person name="Stuart O.P."/>
            <person name="Cleave R."/>
            <person name="Magrath M.J.L."/>
            <person name="Mikheyev A.S."/>
        </authorList>
    </citation>
    <scope>NUCLEOTIDE SEQUENCE [LARGE SCALE GENOMIC DNA]</scope>
    <source>
        <strain evidence="1">Daus_M_001</strain>
        <tissue evidence="1">Leg muscle</tissue>
    </source>
</reference>
<keyword evidence="2" id="KW-1185">Reference proteome</keyword>
<evidence type="ECO:0000313" key="2">
    <source>
        <dbReference type="Proteomes" id="UP001159363"/>
    </source>
</evidence>
<comment type="caution">
    <text evidence="1">The sequence shown here is derived from an EMBL/GenBank/DDBJ whole genome shotgun (WGS) entry which is preliminary data.</text>
</comment>